<dbReference type="PROSITE" id="PS50060">
    <property type="entry name" value="MAM_2"/>
    <property type="match status" value="3"/>
</dbReference>
<feature type="domain" description="MAM" evidence="4">
    <location>
        <begin position="819"/>
        <end position="985"/>
    </location>
</feature>
<evidence type="ECO:0000313" key="7">
    <source>
        <dbReference type="Proteomes" id="UP001257659"/>
    </source>
</evidence>
<name>A0ABU1K736_9FLAO</name>
<dbReference type="Gene3D" id="2.60.40.10">
    <property type="entry name" value="Immunoglobulins"/>
    <property type="match status" value="8"/>
</dbReference>
<dbReference type="InterPro" id="IPR026444">
    <property type="entry name" value="Secre_tail"/>
</dbReference>
<keyword evidence="7" id="KW-1185">Reference proteome</keyword>
<gene>
    <name evidence="6" type="ORF">GGR31_000948</name>
</gene>
<dbReference type="RefSeq" id="WP_309727229.1">
    <property type="nucleotide sequence ID" value="NZ_JAVDQA010000002.1"/>
</dbReference>
<feature type="domain" description="MAM" evidence="4">
    <location>
        <begin position="1089"/>
        <end position="1255"/>
    </location>
</feature>
<dbReference type="InterPro" id="IPR013783">
    <property type="entry name" value="Ig-like_fold"/>
</dbReference>
<feature type="domain" description="Fibronectin type-III" evidence="5">
    <location>
        <begin position="985"/>
        <end position="1080"/>
    </location>
</feature>
<dbReference type="Gene3D" id="2.60.120.200">
    <property type="match status" value="3"/>
</dbReference>
<reference evidence="6 7" key="1">
    <citation type="submission" date="2023-07" db="EMBL/GenBank/DDBJ databases">
        <title>Genomic Encyclopedia of Type Strains, Phase IV (KMG-IV): sequencing the most valuable type-strain genomes for metagenomic binning, comparative biology and taxonomic classification.</title>
        <authorList>
            <person name="Goeker M."/>
        </authorList>
    </citation>
    <scope>NUCLEOTIDE SEQUENCE [LARGE SCALE GENOMIC DNA]</scope>
    <source>
        <strain evidence="6 7">DSM 102814</strain>
    </source>
</reference>
<feature type="signal peptide" evidence="3">
    <location>
        <begin position="1"/>
        <end position="19"/>
    </location>
</feature>
<feature type="domain" description="Fibronectin type-III" evidence="5">
    <location>
        <begin position="1353"/>
        <end position="1448"/>
    </location>
</feature>
<dbReference type="InterPro" id="IPR036116">
    <property type="entry name" value="FN3_sf"/>
</dbReference>
<dbReference type="InterPro" id="IPR013320">
    <property type="entry name" value="ConA-like_dom_sf"/>
</dbReference>
<feature type="chain" id="PRO_5045568845" description="Secreted protein (Por secretion system target)" evidence="3">
    <location>
        <begin position="20"/>
        <end position="1728"/>
    </location>
</feature>
<dbReference type="NCBIfam" id="TIGR04183">
    <property type="entry name" value="Por_Secre_tail"/>
    <property type="match status" value="1"/>
</dbReference>
<feature type="domain" description="Fibronectin type-III" evidence="5">
    <location>
        <begin position="1255"/>
        <end position="1350"/>
    </location>
</feature>
<feature type="domain" description="Fibronectin type-III" evidence="5">
    <location>
        <begin position="438"/>
        <end position="535"/>
    </location>
</feature>
<sequence>MRKITFLFLLFLSFWSGFAQFGCGSGVILTDGYTANGITTPGAAGAEDWNTNPTGTSINGAYWDDDVYLFEYTSGTKSEKISMTIFSRKSWNGIGIFSSCSGTTFSGELDAKGTTSSNSTKTVSTIIAPSTTVYIAIGQWGTPNGLDFDVIDFSVSTCFIPENVQNTSVTTTTGDFSWDSEATATTGYNWVVMADGDDPMVDTPIANGSVAPGSTTVNVTGLSSNTDYDFYVQSDCGGGDLSNWSSVVSFLTNCSVFLAPVTENFNDASNLNCWVEADSGIPSAGPSGLGSSAWVIDDFLNNNNYTDAFRVNLFSDSKEEWLISPEIDLASNAYYLKYFVAETDSNNSSANEDGGMASTDDEVQVLITTDGGSTWQNLTTYNSANVPPLAGKQEALDLSSYSGVIQIAFWASEGTNNDDADYDFFIDDFSIDSNSCLAPYNLTMSNLTATDVDFNWVDGNSTPAPNGYNWVVMADGDDPNIGTPIQNGAVVAGVNTANITGLLPNTDYDFYVQSDCGGGDISDWSVKMDFLTQCGIEIAPYTENFTDPNIPDCWEQDSAGDWDFQEGFSWNTTGCSATPDDHTGNSGSFAAVDMTDTSNGTSVILEMPLVDISSLTKPALYFYMFMCTQGYSPANELYIDAYDGTTWNQVGVVNTGSASWEEHVFLLAPYAVNDIVQLRFRSEEGPTGNTFYGDIAIDDVTIDEGPACTTPTNIMNNGISSTSVAYTWDPVPSAIGYDWVVMADGDDPLTDTPVASGSTTAANNRVVVSGLNSSTDYDFYVRADCGNGDLSDWSSKANFTTECAIINAPFFDDVEIHNATTTFNESECWYTVQTSYGWDISDDDTPSSDTGPNQAYSGTNFFFTEGSSGSAGDVAELYSPTIDVSSLTAPALMFYYHMFNGDTPGDMGELHVDVYAGNSWNNDVMPPLVGTQQTAQADPWIEKIVDLSSYTGTIQVRFRAIRGNDYESDISLDDISLGEMPTCFSPTNVQVTNTTGNTADFSWDAETTATNGYIWVVMADGDDPNTGTPIASGTTPAGTTSANVTGLSASTDYDFYVKSDCGGGDESDWASGLDFQTPCATFPAPYVENFDSTSIPNCWSQDSAGDWDFQEGFTWNTTGCSATPDDHTGNSGSFAAVDMTDTSAGTAAILEMPLVDVSTLTTPSLSFYMFMCTQGYSPANELYIDVYDGTTWNQVGVINSGSAAWEEHIFDLTSHVSNNTVKLRFRSLEGPTGNTFYGDIAIDDVRIDELPTCFDPINIQLNSYTATTADFSWDAEPTATNGYNWVVMADGDDPNVDTPVASGSVPAGTLTANVTGLSADTDYDFYVKSDCGAGDLSRWSLVFDFTTYPPCAAPTNVQNTAISDSTAEFTWDVSADESEGYNWVVMADGDDPNTNSPFTAGSVASGITIANVTGLDDNTDYDFYVRSNCGNGNLSEWSIMVDFKTDFGPCVPPTAINTGVTATTADFQWLISVDESDGYNWVVMVDGDDPSTDTPVKQGSVPNGTTTLTVSGLSSKTKYDFYLQSNCGDGNIGGWSAVVNFTTKVGPCGVPTAIATDNVTENSATFSWTNPAEQTTGYVWKVVANGGDPSTNTPVAEGYLQSGTNSVKVTGLLSNISYDFYIKSDCGNANVSDWSSVLDFITEKGLGVNDIAFQSLSLYPNPVKSNLTISAKSNVEQLELFSLLGQKVKTLSPNSTQTQLDLSGLSSGTYLLKVTINDSSKTFRIIKE</sequence>
<dbReference type="Pfam" id="PF00629">
    <property type="entry name" value="MAM"/>
    <property type="match status" value="3"/>
</dbReference>
<protein>
    <recommendedName>
        <fullName evidence="8">Secreted protein (Por secretion system target)</fullName>
    </recommendedName>
</protein>
<feature type="domain" description="Fibronectin type-III" evidence="5">
    <location>
        <begin position="1550"/>
        <end position="1645"/>
    </location>
</feature>
<dbReference type="CDD" id="cd00063">
    <property type="entry name" value="FN3"/>
    <property type="match status" value="6"/>
</dbReference>
<dbReference type="Gene3D" id="2.60.120.260">
    <property type="entry name" value="Galactose-binding domain-like"/>
    <property type="match status" value="1"/>
</dbReference>
<feature type="domain" description="Fibronectin type-III" evidence="5">
    <location>
        <begin position="1449"/>
        <end position="1546"/>
    </location>
</feature>
<keyword evidence="1 3" id="KW-0732">Signal</keyword>
<dbReference type="PROSITE" id="PS50853">
    <property type="entry name" value="FN3"/>
    <property type="match status" value="8"/>
</dbReference>
<dbReference type="SMART" id="SM00137">
    <property type="entry name" value="MAM"/>
    <property type="match status" value="1"/>
</dbReference>
<evidence type="ECO:0000256" key="3">
    <source>
        <dbReference type="SAM" id="SignalP"/>
    </source>
</evidence>
<keyword evidence="2" id="KW-0677">Repeat</keyword>
<evidence type="ECO:0000259" key="5">
    <source>
        <dbReference type="PROSITE" id="PS50853"/>
    </source>
</evidence>
<dbReference type="Pfam" id="PF00041">
    <property type="entry name" value="fn3"/>
    <property type="match status" value="1"/>
</dbReference>
<dbReference type="SUPFAM" id="SSF49899">
    <property type="entry name" value="Concanavalin A-like lectins/glucanases"/>
    <property type="match status" value="3"/>
</dbReference>
<organism evidence="6 7">
    <name type="scientific">Mesonia maritima</name>
    <dbReference type="NCBI Taxonomy" id="1793873"/>
    <lineage>
        <taxon>Bacteria</taxon>
        <taxon>Pseudomonadati</taxon>
        <taxon>Bacteroidota</taxon>
        <taxon>Flavobacteriia</taxon>
        <taxon>Flavobacteriales</taxon>
        <taxon>Flavobacteriaceae</taxon>
        <taxon>Mesonia</taxon>
    </lineage>
</organism>
<dbReference type="InterPro" id="IPR000998">
    <property type="entry name" value="MAM_dom"/>
</dbReference>
<evidence type="ECO:0000259" key="4">
    <source>
        <dbReference type="PROSITE" id="PS50060"/>
    </source>
</evidence>
<dbReference type="InterPro" id="IPR050991">
    <property type="entry name" value="ECM_Regulatory_Proteins"/>
</dbReference>
<comment type="caution">
    <text evidence="6">The sequence shown here is derived from an EMBL/GenBank/DDBJ whole genome shotgun (WGS) entry which is preliminary data.</text>
</comment>
<dbReference type="EMBL" id="JAVDQA010000002">
    <property type="protein sequence ID" value="MDR6300317.1"/>
    <property type="molecule type" value="Genomic_DNA"/>
</dbReference>
<dbReference type="InterPro" id="IPR003961">
    <property type="entry name" value="FN3_dom"/>
</dbReference>
<feature type="domain" description="Fibronectin type-III" evidence="5">
    <location>
        <begin position="160"/>
        <end position="255"/>
    </location>
</feature>
<evidence type="ECO:0000256" key="1">
    <source>
        <dbReference type="ARBA" id="ARBA00022729"/>
    </source>
</evidence>
<dbReference type="SUPFAM" id="SSF49265">
    <property type="entry name" value="Fibronectin type III"/>
    <property type="match status" value="4"/>
</dbReference>
<evidence type="ECO:0008006" key="8">
    <source>
        <dbReference type="Google" id="ProtNLM"/>
    </source>
</evidence>
<evidence type="ECO:0000313" key="6">
    <source>
        <dbReference type="EMBL" id="MDR6300317.1"/>
    </source>
</evidence>
<feature type="domain" description="Fibronectin type-III" evidence="5">
    <location>
        <begin position="710"/>
        <end position="804"/>
    </location>
</feature>
<dbReference type="PANTHER" id="PTHR46708">
    <property type="entry name" value="TENASCIN"/>
    <property type="match status" value="1"/>
</dbReference>
<dbReference type="PANTHER" id="PTHR46708:SF2">
    <property type="entry name" value="FIBRONECTIN TYPE-III DOMAIN-CONTAINING PROTEIN"/>
    <property type="match status" value="1"/>
</dbReference>
<accession>A0ABU1K736</accession>
<dbReference type="SMART" id="SM00060">
    <property type="entry name" value="FN3"/>
    <property type="match status" value="8"/>
</dbReference>
<dbReference type="Pfam" id="PF18962">
    <property type="entry name" value="Por_Secre_tail"/>
    <property type="match status" value="1"/>
</dbReference>
<dbReference type="Proteomes" id="UP001257659">
    <property type="component" value="Unassembled WGS sequence"/>
</dbReference>
<proteinExistence type="predicted"/>
<evidence type="ECO:0000256" key="2">
    <source>
        <dbReference type="ARBA" id="ARBA00022737"/>
    </source>
</evidence>
<feature type="domain" description="MAM" evidence="4">
    <location>
        <begin position="541"/>
        <end position="710"/>
    </location>
</feature>